<reference evidence="3" key="1">
    <citation type="submission" date="2012-06" db="EMBL/GenBank/DDBJ databases">
        <title>Complete sequence of chromosome of Desulfomonile tiedjei DSM 6799.</title>
        <authorList>
            <person name="Lucas S."/>
            <person name="Copeland A."/>
            <person name="Lapidus A."/>
            <person name="Glavina del Rio T."/>
            <person name="Dalin E."/>
            <person name="Tice H."/>
            <person name="Bruce D."/>
            <person name="Goodwin L."/>
            <person name="Pitluck S."/>
            <person name="Peters L."/>
            <person name="Ovchinnikova G."/>
            <person name="Zeytun A."/>
            <person name="Lu M."/>
            <person name="Kyrpides N."/>
            <person name="Mavromatis K."/>
            <person name="Ivanova N."/>
            <person name="Brettin T."/>
            <person name="Detter J.C."/>
            <person name="Han C."/>
            <person name="Larimer F."/>
            <person name="Land M."/>
            <person name="Hauser L."/>
            <person name="Markowitz V."/>
            <person name="Cheng J.-F."/>
            <person name="Hugenholtz P."/>
            <person name="Woyke T."/>
            <person name="Wu D."/>
            <person name="Spring S."/>
            <person name="Schroeder M."/>
            <person name="Brambilla E."/>
            <person name="Klenk H.-P."/>
            <person name="Eisen J.A."/>
        </authorList>
    </citation>
    <scope>NUCLEOTIDE SEQUENCE [LARGE SCALE GENOMIC DNA]</scope>
    <source>
        <strain evidence="3">ATCC 49306 / DSM 6799 / DCB-1</strain>
    </source>
</reference>
<evidence type="ECO:0000313" key="3">
    <source>
        <dbReference type="Proteomes" id="UP000006055"/>
    </source>
</evidence>
<gene>
    <name evidence="2" type="ordered locus">Desti_3338</name>
</gene>
<dbReference type="EMBL" id="CP003360">
    <property type="protein sequence ID" value="AFM25995.1"/>
    <property type="molecule type" value="Genomic_DNA"/>
</dbReference>
<proteinExistence type="predicted"/>
<feature type="region of interest" description="Disordered" evidence="1">
    <location>
        <begin position="1"/>
        <end position="31"/>
    </location>
</feature>
<dbReference type="KEGG" id="dti:Desti_3338"/>
<organism evidence="2 3">
    <name type="scientific">Desulfomonile tiedjei (strain ATCC 49306 / DSM 6799 / DCB-1)</name>
    <dbReference type="NCBI Taxonomy" id="706587"/>
    <lineage>
        <taxon>Bacteria</taxon>
        <taxon>Pseudomonadati</taxon>
        <taxon>Thermodesulfobacteriota</taxon>
        <taxon>Desulfomonilia</taxon>
        <taxon>Desulfomonilales</taxon>
        <taxon>Desulfomonilaceae</taxon>
        <taxon>Desulfomonile</taxon>
    </lineage>
</organism>
<keyword evidence="3" id="KW-1185">Reference proteome</keyword>
<dbReference type="RefSeq" id="WP_014811129.1">
    <property type="nucleotide sequence ID" value="NC_018025.1"/>
</dbReference>
<protein>
    <submittedName>
        <fullName evidence="2">Uncharacterized protein</fullName>
    </submittedName>
</protein>
<evidence type="ECO:0000256" key="1">
    <source>
        <dbReference type="SAM" id="MobiDB-lite"/>
    </source>
</evidence>
<dbReference type="AlphaFoldDB" id="I4C8V4"/>
<sequence length="109" mass="11249">MPDRDKQDVLNALNPDREKERESGSSLSDFGEGAEVGMDIIAGASEFVEKTICTINETGTALFHGAADTGESIARGAAQITGAVAEHVVDVTEATVDAAATVLSVLLDS</sequence>
<name>I4C8V4_DESTA</name>
<evidence type="ECO:0000313" key="2">
    <source>
        <dbReference type="EMBL" id="AFM25995.1"/>
    </source>
</evidence>
<dbReference type="Proteomes" id="UP000006055">
    <property type="component" value="Chromosome"/>
</dbReference>
<accession>I4C8V4</accession>
<dbReference type="HOGENOM" id="CLU_2179625_0_0_7"/>